<accession>A0ABT3PQA5</accession>
<organism evidence="1 2">
    <name type="scientific">Fodinibius salsisoli</name>
    <dbReference type="NCBI Taxonomy" id="2820877"/>
    <lineage>
        <taxon>Bacteria</taxon>
        <taxon>Pseudomonadati</taxon>
        <taxon>Balneolota</taxon>
        <taxon>Balneolia</taxon>
        <taxon>Balneolales</taxon>
        <taxon>Balneolaceae</taxon>
        <taxon>Fodinibius</taxon>
    </lineage>
</organism>
<dbReference type="EMBL" id="JAGGJA010000009">
    <property type="protein sequence ID" value="MCW9708047.1"/>
    <property type="molecule type" value="Genomic_DNA"/>
</dbReference>
<dbReference type="RefSeq" id="WP_265766833.1">
    <property type="nucleotide sequence ID" value="NZ_JAGGJA010000009.1"/>
</dbReference>
<evidence type="ECO:0000313" key="2">
    <source>
        <dbReference type="Proteomes" id="UP001207918"/>
    </source>
</evidence>
<name>A0ABT3PQA5_9BACT</name>
<proteinExistence type="predicted"/>
<protein>
    <recommendedName>
        <fullName evidence="3">Restriction endonuclease</fullName>
    </recommendedName>
</protein>
<sequence length="517" mass="60852">MLRNVIEDYLSSIEELQLFEPFRQLLALKGYYDTHIVHSSTEFGKDIIAKKEVDGKEHQFSFQLKAKDVKTNTFRQEVRPQIIEAYTNKLSHPNFNTNLDYQVIFVTSGEIKQPASINFQQLNKFLETKLNQIRCDTWDKNYLVEKFLKVGIEPFYSLHKSTETAGSFISFYSAIKNHKDIDFLEIERYSKKWLDYDYDNPINRLEILFEAYFFSKLLIDDKRYYEALLIISSLVRVILKNDVYAEYKDIIEEYTDSLFQKVLVEINGIFEEGNDYPIIESTKGGIFKIFYYPILCHEYLELLSFCYLFSSSDELKENAFQLILKLLDEKGAFRPISDNYAITIVLVSLCLYKADKKEELKRYLNNVTVWLANRYKEIGISSLGSTREEEFEQLLSEYLEGYSYSKLATSFTANAVLDISYKIGDQKLYEDIANDLKAVELIPEFYHILNQDALYTYDDPSILTSNDDKFKLAYEDDYTKMIKHERANSSVELDQNVLFLIFLLRDRYFPTKIFNII</sequence>
<reference evidence="1 2" key="1">
    <citation type="submission" date="2021-03" db="EMBL/GenBank/DDBJ databases">
        <title>Aliifodinibius sp. nov., a new bacterium isolated from saline soil.</title>
        <authorList>
            <person name="Galisteo C."/>
            <person name="De La Haba R."/>
            <person name="Sanchez-Porro C."/>
            <person name="Ventosa A."/>
        </authorList>
    </citation>
    <scope>NUCLEOTIDE SEQUENCE [LARGE SCALE GENOMIC DNA]</scope>
    <source>
        <strain evidence="1 2">1BSP15-2V2</strain>
    </source>
</reference>
<evidence type="ECO:0008006" key="3">
    <source>
        <dbReference type="Google" id="ProtNLM"/>
    </source>
</evidence>
<gene>
    <name evidence="1" type="ORF">J6I44_14365</name>
</gene>
<comment type="caution">
    <text evidence="1">The sequence shown here is derived from an EMBL/GenBank/DDBJ whole genome shotgun (WGS) entry which is preliminary data.</text>
</comment>
<keyword evidence="2" id="KW-1185">Reference proteome</keyword>
<dbReference type="Proteomes" id="UP001207918">
    <property type="component" value="Unassembled WGS sequence"/>
</dbReference>
<evidence type="ECO:0000313" key="1">
    <source>
        <dbReference type="EMBL" id="MCW9708047.1"/>
    </source>
</evidence>